<gene>
    <name evidence="2" type="ORF">FD07_GL000638</name>
</gene>
<dbReference type="AlphaFoldDB" id="A0A0R1GX88"/>
<organism evidence="2 3">
    <name type="scientific">Levilactobacillus parabrevis ATCC 53295</name>
    <dbReference type="NCBI Taxonomy" id="1267003"/>
    <lineage>
        <taxon>Bacteria</taxon>
        <taxon>Bacillati</taxon>
        <taxon>Bacillota</taxon>
        <taxon>Bacilli</taxon>
        <taxon>Lactobacillales</taxon>
        <taxon>Lactobacillaceae</taxon>
        <taxon>Levilactobacillus</taxon>
    </lineage>
</organism>
<sequence>MVRQNTTAQYLLFGSTLILMGLTIVLFKPVALAVIGFLSLATLTFHFDLFASTHDRHFLNEADFILQLVLVVTTLTKLFLVARPHLV</sequence>
<dbReference type="PATRIC" id="fig|1267003.4.peg.678"/>
<evidence type="ECO:0000313" key="2">
    <source>
        <dbReference type="EMBL" id="KRK36611.1"/>
    </source>
</evidence>
<keyword evidence="1" id="KW-0812">Transmembrane</keyword>
<reference evidence="2 3" key="1">
    <citation type="journal article" date="2015" name="Genome Announc.">
        <title>Expanding the biotechnology potential of lactobacilli through comparative genomics of 213 strains and associated genera.</title>
        <authorList>
            <person name="Sun Z."/>
            <person name="Harris H.M."/>
            <person name="McCann A."/>
            <person name="Guo C."/>
            <person name="Argimon S."/>
            <person name="Zhang W."/>
            <person name="Yang X."/>
            <person name="Jeffery I.B."/>
            <person name="Cooney J.C."/>
            <person name="Kagawa T.F."/>
            <person name="Liu W."/>
            <person name="Song Y."/>
            <person name="Salvetti E."/>
            <person name="Wrobel A."/>
            <person name="Rasinkangas P."/>
            <person name="Parkhill J."/>
            <person name="Rea M.C."/>
            <person name="O'Sullivan O."/>
            <person name="Ritari J."/>
            <person name="Douillard F.P."/>
            <person name="Paul Ross R."/>
            <person name="Yang R."/>
            <person name="Briner A.E."/>
            <person name="Felis G.E."/>
            <person name="de Vos W.M."/>
            <person name="Barrangou R."/>
            <person name="Klaenhammer T.R."/>
            <person name="Caufield P.W."/>
            <person name="Cui Y."/>
            <person name="Zhang H."/>
            <person name="O'Toole P.W."/>
        </authorList>
    </citation>
    <scope>NUCLEOTIDE SEQUENCE [LARGE SCALE GENOMIC DNA]</scope>
    <source>
        <strain evidence="2 3">ATCC 53295</strain>
    </source>
</reference>
<feature type="transmembrane region" description="Helical" evidence="1">
    <location>
        <begin position="7"/>
        <end position="27"/>
    </location>
</feature>
<keyword evidence="1" id="KW-1133">Transmembrane helix</keyword>
<dbReference type="Proteomes" id="UP000051176">
    <property type="component" value="Unassembled WGS sequence"/>
</dbReference>
<evidence type="ECO:0000256" key="1">
    <source>
        <dbReference type="SAM" id="Phobius"/>
    </source>
</evidence>
<evidence type="ECO:0000313" key="3">
    <source>
        <dbReference type="Proteomes" id="UP000051176"/>
    </source>
</evidence>
<protein>
    <submittedName>
        <fullName evidence="2">Uncharacterized protein</fullName>
    </submittedName>
</protein>
<feature type="transmembrane region" description="Helical" evidence="1">
    <location>
        <begin position="64"/>
        <end position="82"/>
    </location>
</feature>
<accession>A0A0R1GX88</accession>
<proteinExistence type="predicted"/>
<name>A0A0R1GX88_9LACO</name>
<comment type="caution">
    <text evidence="2">The sequence shown here is derived from an EMBL/GenBank/DDBJ whole genome shotgun (WGS) entry which is preliminary data.</text>
</comment>
<dbReference type="EMBL" id="AZCZ01000018">
    <property type="protein sequence ID" value="KRK36611.1"/>
    <property type="molecule type" value="Genomic_DNA"/>
</dbReference>
<keyword evidence="1" id="KW-0472">Membrane</keyword>
<keyword evidence="3" id="KW-1185">Reference proteome</keyword>